<proteinExistence type="predicted"/>
<dbReference type="InterPro" id="IPR004720">
    <property type="entry name" value="PTS_IIB_sorbose-sp"/>
</dbReference>
<dbReference type="GO" id="GO:0009401">
    <property type="term" value="P:phosphoenolpyruvate-dependent sugar phosphotransferase system"/>
    <property type="evidence" value="ECO:0007669"/>
    <property type="project" value="UniProtKB-KW"/>
</dbReference>
<evidence type="ECO:0000256" key="2">
    <source>
        <dbReference type="ARBA" id="ARBA00022448"/>
    </source>
</evidence>
<keyword evidence="5" id="KW-0808">Transferase</keyword>
<dbReference type="GO" id="GO:0005737">
    <property type="term" value="C:cytoplasm"/>
    <property type="evidence" value="ECO:0007669"/>
    <property type="project" value="UniProtKB-SubCell"/>
</dbReference>
<dbReference type="AlphaFoldDB" id="A0A6N7VTW2"/>
<evidence type="ECO:0000259" key="8">
    <source>
        <dbReference type="PROSITE" id="PS51101"/>
    </source>
</evidence>
<dbReference type="Pfam" id="PF03830">
    <property type="entry name" value="PTSIIB_sorb"/>
    <property type="match status" value="1"/>
</dbReference>
<dbReference type="GO" id="GO:0008982">
    <property type="term" value="F:protein-N(PI)-phosphohistidine-sugar phosphotransferase activity"/>
    <property type="evidence" value="ECO:0007669"/>
    <property type="project" value="InterPro"/>
</dbReference>
<sequence length="157" mass="17856">MAEVVLTRIDDRLLHGQVSKKWLNEVKANTIIVADDKIAEDSEKIKILNVATPIGVKSYFLSIADAIDKLKHLEEDIRAILLVENTKSALEIIDKGLNIDKINLGNQRRRIDTKEITQSIYLKDEEIKDLEKIEEKGIKVMILTLPEDKLIKVSDIN</sequence>
<dbReference type="Gene3D" id="3.40.35.10">
    <property type="entry name" value="Phosphotransferase system, sorbose subfamily IIB component"/>
    <property type="match status" value="1"/>
</dbReference>
<keyword evidence="7" id="KW-0418">Kinase</keyword>
<evidence type="ECO:0000313" key="10">
    <source>
        <dbReference type="Proteomes" id="UP000441925"/>
    </source>
</evidence>
<keyword evidence="4 9" id="KW-0762">Sugar transport</keyword>
<dbReference type="InterPro" id="IPR036667">
    <property type="entry name" value="PTS_IIB_sorbose-sp_sf"/>
</dbReference>
<dbReference type="SUPFAM" id="SSF52728">
    <property type="entry name" value="PTS IIb component"/>
    <property type="match status" value="1"/>
</dbReference>
<evidence type="ECO:0000256" key="7">
    <source>
        <dbReference type="ARBA" id="ARBA00022777"/>
    </source>
</evidence>
<accession>A0A6N7VTW2</accession>
<evidence type="ECO:0000256" key="1">
    <source>
        <dbReference type="ARBA" id="ARBA00004496"/>
    </source>
</evidence>
<evidence type="ECO:0000256" key="6">
    <source>
        <dbReference type="ARBA" id="ARBA00022683"/>
    </source>
</evidence>
<comment type="subcellular location">
    <subcellularLocation>
        <location evidence="1">Cytoplasm</location>
    </subcellularLocation>
</comment>
<keyword evidence="3" id="KW-0963">Cytoplasm</keyword>
<name>A0A6N7VTW2_9FIRM</name>
<dbReference type="PROSITE" id="PS51101">
    <property type="entry name" value="PTS_EIIB_TYPE_4"/>
    <property type="match status" value="1"/>
</dbReference>
<feature type="domain" description="PTS EIIB type-4" evidence="8">
    <location>
        <begin position="1"/>
        <end position="157"/>
    </location>
</feature>
<comment type="caution">
    <text evidence="9">The sequence shown here is derived from an EMBL/GenBank/DDBJ whole genome shotgun (WGS) entry which is preliminary data.</text>
</comment>
<protein>
    <submittedName>
        <fullName evidence="9">PTS sugar transporter subunit IIB</fullName>
    </submittedName>
</protein>
<evidence type="ECO:0000313" key="9">
    <source>
        <dbReference type="EMBL" id="MSS77513.1"/>
    </source>
</evidence>
<dbReference type="EMBL" id="VULQ01000003">
    <property type="protein sequence ID" value="MSS77513.1"/>
    <property type="molecule type" value="Genomic_DNA"/>
</dbReference>
<dbReference type="GO" id="GO:0016301">
    <property type="term" value="F:kinase activity"/>
    <property type="evidence" value="ECO:0007669"/>
    <property type="project" value="UniProtKB-KW"/>
</dbReference>
<evidence type="ECO:0000256" key="5">
    <source>
        <dbReference type="ARBA" id="ARBA00022679"/>
    </source>
</evidence>
<gene>
    <name evidence="9" type="ORF">FYJ26_03675</name>
</gene>
<organism evidence="9 10">
    <name type="scientific">Anaerococcus porci</name>
    <dbReference type="NCBI Taxonomy" id="2652269"/>
    <lineage>
        <taxon>Bacteria</taxon>
        <taxon>Bacillati</taxon>
        <taxon>Bacillota</taxon>
        <taxon>Tissierellia</taxon>
        <taxon>Tissierellales</taxon>
        <taxon>Peptoniphilaceae</taxon>
        <taxon>Anaerococcus</taxon>
    </lineage>
</organism>
<keyword evidence="10" id="KW-1185">Reference proteome</keyword>
<reference evidence="9 10" key="1">
    <citation type="submission" date="2019-08" db="EMBL/GenBank/DDBJ databases">
        <title>In-depth cultivation of the pig gut microbiome towards novel bacterial diversity and tailored functional studies.</title>
        <authorList>
            <person name="Wylensek D."/>
            <person name="Hitch T.C.A."/>
            <person name="Clavel T."/>
        </authorList>
    </citation>
    <scope>NUCLEOTIDE SEQUENCE [LARGE SCALE GENOMIC DNA]</scope>
    <source>
        <strain evidence="9 10">WCA-380-WT-2B</strain>
    </source>
</reference>
<evidence type="ECO:0000256" key="4">
    <source>
        <dbReference type="ARBA" id="ARBA00022597"/>
    </source>
</evidence>
<keyword evidence="6" id="KW-0598">Phosphotransferase system</keyword>
<evidence type="ECO:0000256" key="3">
    <source>
        <dbReference type="ARBA" id="ARBA00022490"/>
    </source>
</evidence>
<keyword evidence="2" id="KW-0813">Transport</keyword>
<dbReference type="RefSeq" id="WP_154539721.1">
    <property type="nucleotide sequence ID" value="NZ_VULQ01000003.1"/>
</dbReference>
<dbReference type="Proteomes" id="UP000441925">
    <property type="component" value="Unassembled WGS sequence"/>
</dbReference>